<dbReference type="VEuPathDB" id="FungiDB:SPSK_00931"/>
<evidence type="ECO:0000313" key="3">
    <source>
        <dbReference type="Proteomes" id="UP000033710"/>
    </source>
</evidence>
<dbReference type="KEGG" id="ssck:SPSK_00931"/>
<evidence type="ECO:0000313" key="2">
    <source>
        <dbReference type="EMBL" id="KJR81841.1"/>
    </source>
</evidence>
<name>A0A0F2M108_SPOSC</name>
<sequence>MGEGFDQKTYLTECGGKIQRRNMSPPMRTVSGPKRDGQATTSALVQSKTARATSSHNKSSLGHDDQLVVPELMVQPRQPWHSFVQLENAFKISSTACDRRHTPQKEAACQDRLVNGYAKTIVWKE</sequence>
<dbReference type="EMBL" id="AXCR01000011">
    <property type="protein sequence ID" value="KJR81841.1"/>
    <property type="molecule type" value="Genomic_DNA"/>
</dbReference>
<dbReference type="RefSeq" id="XP_016584517.1">
    <property type="nucleotide sequence ID" value="XM_016727873.1"/>
</dbReference>
<organism evidence="2 3">
    <name type="scientific">Sporothrix schenckii 1099-18</name>
    <dbReference type="NCBI Taxonomy" id="1397361"/>
    <lineage>
        <taxon>Eukaryota</taxon>
        <taxon>Fungi</taxon>
        <taxon>Dikarya</taxon>
        <taxon>Ascomycota</taxon>
        <taxon>Pezizomycotina</taxon>
        <taxon>Sordariomycetes</taxon>
        <taxon>Sordariomycetidae</taxon>
        <taxon>Ophiostomatales</taxon>
        <taxon>Ophiostomataceae</taxon>
        <taxon>Sporothrix</taxon>
    </lineage>
</organism>
<comment type="caution">
    <text evidence="2">The sequence shown here is derived from an EMBL/GenBank/DDBJ whole genome shotgun (WGS) entry which is preliminary data.</text>
</comment>
<accession>A0A0F2M108</accession>
<evidence type="ECO:0000256" key="1">
    <source>
        <dbReference type="SAM" id="MobiDB-lite"/>
    </source>
</evidence>
<protein>
    <submittedName>
        <fullName evidence="2">Uncharacterized protein</fullName>
    </submittedName>
</protein>
<dbReference type="AlphaFoldDB" id="A0A0F2M108"/>
<gene>
    <name evidence="2" type="ORF">SPSK_00931</name>
</gene>
<proteinExistence type="predicted"/>
<dbReference type="Proteomes" id="UP000033710">
    <property type="component" value="Unassembled WGS sequence"/>
</dbReference>
<reference evidence="2 3" key="1">
    <citation type="journal article" date="2014" name="BMC Genomics">
        <title>Comparative genomics of the major fungal agents of human and animal Sporotrichosis: Sporothrix schenckii and Sporothrix brasiliensis.</title>
        <authorList>
            <person name="Teixeira M.M."/>
            <person name="de Almeida L.G."/>
            <person name="Kubitschek-Barreira P."/>
            <person name="Alves F.L."/>
            <person name="Kioshima E.S."/>
            <person name="Abadio A.K."/>
            <person name="Fernandes L."/>
            <person name="Derengowski L.S."/>
            <person name="Ferreira K.S."/>
            <person name="Souza R.C."/>
            <person name="Ruiz J.C."/>
            <person name="de Andrade N.C."/>
            <person name="Paes H.C."/>
            <person name="Nicola A.M."/>
            <person name="Albuquerque P."/>
            <person name="Gerber A.L."/>
            <person name="Martins V.P."/>
            <person name="Peconick L.D."/>
            <person name="Neto A.V."/>
            <person name="Chaucanez C.B."/>
            <person name="Silva P.A."/>
            <person name="Cunha O.L."/>
            <person name="de Oliveira F.F."/>
            <person name="dos Santos T.C."/>
            <person name="Barros A.L."/>
            <person name="Soares M.A."/>
            <person name="de Oliveira L.M."/>
            <person name="Marini M.M."/>
            <person name="Villalobos-Duno H."/>
            <person name="Cunha M.M."/>
            <person name="de Hoog S."/>
            <person name="da Silveira J.F."/>
            <person name="Henrissat B."/>
            <person name="Nino-Vega G.A."/>
            <person name="Cisalpino P.S."/>
            <person name="Mora-Montes H.M."/>
            <person name="Almeida S.R."/>
            <person name="Stajich J.E."/>
            <person name="Lopes-Bezerra L.M."/>
            <person name="Vasconcelos A.T."/>
            <person name="Felipe M.S."/>
        </authorList>
    </citation>
    <scope>NUCLEOTIDE SEQUENCE [LARGE SCALE GENOMIC DNA]</scope>
    <source>
        <strain evidence="2 3">1099-18</strain>
    </source>
</reference>
<reference evidence="2 3" key="2">
    <citation type="journal article" date="2015" name="Eukaryot. Cell">
        <title>Asexual propagation of a virulent clone complex in a human and feline outbreak of sporotrichosis.</title>
        <authorList>
            <person name="Teixeira Mde M."/>
            <person name="Rodrigues A.M."/>
            <person name="Tsui C.K."/>
            <person name="de Almeida L.G."/>
            <person name="Van Diepeningen A.D."/>
            <person name="van den Ende B.G."/>
            <person name="Fernandes G.F."/>
            <person name="Kano R."/>
            <person name="Hamelin R.C."/>
            <person name="Lopes-Bezerra L.M."/>
            <person name="Vasconcelos A.T."/>
            <person name="de Hoog S."/>
            <person name="de Camargo Z.P."/>
            <person name="Felipe M.S."/>
        </authorList>
    </citation>
    <scope>NUCLEOTIDE SEQUENCE [LARGE SCALE GENOMIC DNA]</scope>
    <source>
        <strain evidence="2 3">1099-18</strain>
    </source>
</reference>
<feature type="region of interest" description="Disordered" evidence="1">
    <location>
        <begin position="1"/>
        <end position="43"/>
    </location>
</feature>
<dbReference type="GeneID" id="27663150"/>